<dbReference type="EMBL" id="CP036291">
    <property type="protein sequence ID" value="QDU91492.1"/>
    <property type="molecule type" value="Genomic_DNA"/>
</dbReference>
<evidence type="ECO:0000256" key="1">
    <source>
        <dbReference type="SAM" id="SignalP"/>
    </source>
</evidence>
<sequence length="325" mass="35659" precursor="true">MQTDRRPRTPRLCLLLLTACLSGPAIAAAPRIEPSDDGPRVTVDGELFTQYRTDLGSKPILWPILGPTGKEMTRGFPMRKAAPGETADHVHHKSLWFGHQLMNGVDYWLEPASKQQGSDQPAVVDVGRPEIANEDDGAVLRSRRRWLAPGGETVCTDETTYRFGADDDSRWIDYQTTISPVGKPLVIGDTKEGLFAVRVADSMRQDAGLGGTIVNDSGQRDADCWGQRACWVDYSGPVDGQLAGIAIMSHPTNDRPRPRWHVRTYGLFAANPIGEKDFPPIEGYRQGTVTAAVGEPLTFRYRVLLHRGGAAEADLASQFEAYCAE</sequence>
<accession>A0A518DJ76</accession>
<reference evidence="2 3" key="1">
    <citation type="submission" date="2019-02" db="EMBL/GenBank/DDBJ databases">
        <title>Deep-cultivation of Planctomycetes and their phenomic and genomic characterization uncovers novel biology.</title>
        <authorList>
            <person name="Wiegand S."/>
            <person name="Jogler M."/>
            <person name="Boedeker C."/>
            <person name="Pinto D."/>
            <person name="Vollmers J."/>
            <person name="Rivas-Marin E."/>
            <person name="Kohn T."/>
            <person name="Peeters S.H."/>
            <person name="Heuer A."/>
            <person name="Rast P."/>
            <person name="Oberbeckmann S."/>
            <person name="Bunk B."/>
            <person name="Jeske O."/>
            <person name="Meyerdierks A."/>
            <person name="Storesund J.E."/>
            <person name="Kallscheuer N."/>
            <person name="Luecker S."/>
            <person name="Lage O.M."/>
            <person name="Pohl T."/>
            <person name="Merkel B.J."/>
            <person name="Hornburger P."/>
            <person name="Mueller R.-W."/>
            <person name="Bruemmer F."/>
            <person name="Labrenz M."/>
            <person name="Spormann A.M."/>
            <person name="Op den Camp H."/>
            <person name="Overmann J."/>
            <person name="Amann R."/>
            <person name="Jetten M.S.M."/>
            <person name="Mascher T."/>
            <person name="Medema M.H."/>
            <person name="Devos D.P."/>
            <person name="Kaster A.-K."/>
            <person name="Ovreas L."/>
            <person name="Rohde M."/>
            <person name="Galperin M.Y."/>
            <person name="Jogler C."/>
        </authorList>
    </citation>
    <scope>NUCLEOTIDE SEQUENCE [LARGE SCALE GENOMIC DNA]</scope>
    <source>
        <strain evidence="2 3">Pla175</strain>
    </source>
</reference>
<evidence type="ECO:0008006" key="4">
    <source>
        <dbReference type="Google" id="ProtNLM"/>
    </source>
</evidence>
<dbReference type="Pfam" id="PF14100">
    <property type="entry name" value="DUF6807"/>
    <property type="match status" value="1"/>
</dbReference>
<organism evidence="2 3">
    <name type="scientific">Pirellulimonas nuda</name>
    <dbReference type="NCBI Taxonomy" id="2528009"/>
    <lineage>
        <taxon>Bacteria</taxon>
        <taxon>Pseudomonadati</taxon>
        <taxon>Planctomycetota</taxon>
        <taxon>Planctomycetia</taxon>
        <taxon>Pirellulales</taxon>
        <taxon>Lacipirellulaceae</taxon>
        <taxon>Pirellulimonas</taxon>
    </lineage>
</organism>
<keyword evidence="3" id="KW-1185">Reference proteome</keyword>
<name>A0A518DJ76_9BACT</name>
<feature type="signal peptide" evidence="1">
    <location>
        <begin position="1"/>
        <end position="27"/>
    </location>
</feature>
<proteinExistence type="predicted"/>
<protein>
    <recommendedName>
        <fullName evidence="4">Methane oxygenase PmoA</fullName>
    </recommendedName>
</protein>
<dbReference type="InterPro" id="IPR029475">
    <property type="entry name" value="DUF6807"/>
</dbReference>
<gene>
    <name evidence="2" type="ORF">Pla175_49210</name>
</gene>
<dbReference type="RefSeq" id="WP_197527123.1">
    <property type="nucleotide sequence ID" value="NZ_CP036291.1"/>
</dbReference>
<dbReference type="AlphaFoldDB" id="A0A518DJ76"/>
<keyword evidence="1" id="KW-0732">Signal</keyword>
<evidence type="ECO:0000313" key="3">
    <source>
        <dbReference type="Proteomes" id="UP000317429"/>
    </source>
</evidence>
<evidence type="ECO:0000313" key="2">
    <source>
        <dbReference type="EMBL" id="QDU91492.1"/>
    </source>
</evidence>
<dbReference type="KEGG" id="pnd:Pla175_49210"/>
<feature type="chain" id="PRO_5021861400" description="Methane oxygenase PmoA" evidence="1">
    <location>
        <begin position="28"/>
        <end position="325"/>
    </location>
</feature>
<dbReference type="Proteomes" id="UP000317429">
    <property type="component" value="Chromosome"/>
</dbReference>